<dbReference type="EMBL" id="JTDO01000014">
    <property type="protein sequence ID" value="KLT72367.1"/>
    <property type="molecule type" value="Genomic_DNA"/>
</dbReference>
<protein>
    <submittedName>
        <fullName evidence="2">Excinuclease ABC subunit A</fullName>
    </submittedName>
</protein>
<dbReference type="RefSeq" id="WP_047761576.1">
    <property type="nucleotide sequence ID" value="NZ_CP091510.1"/>
</dbReference>
<keyword evidence="3" id="KW-1185">Reference proteome</keyword>
<dbReference type="Proteomes" id="UP000036027">
    <property type="component" value="Unassembled WGS sequence"/>
</dbReference>
<sequence length="141" mass="14828">MKKATGLLLGAVLASLAFTAQARDTQLKLSIQEAMSSPEAEKVLDPSIKVSFASGGGKIVKQGLVSNKKTNAVGKSDEKACQWAFLSAVKQFQDSAKASGASRVVNLVSYYKRNTFSSTKEYECHVGAVIAGVALKGDLAN</sequence>
<comment type="caution">
    <text evidence="2">The sequence shown here is derived from an EMBL/GenBank/DDBJ whole genome shotgun (WGS) entry which is preliminary data.</text>
</comment>
<dbReference type="AlphaFoldDB" id="A0A0J0YQG1"/>
<dbReference type="PATRIC" id="fig|1470200.3.peg.689"/>
<dbReference type="OrthoDB" id="8161726at2"/>
<evidence type="ECO:0000313" key="2">
    <source>
        <dbReference type="EMBL" id="KLT72367.1"/>
    </source>
</evidence>
<gene>
    <name evidence="2" type="ORF">PL75_08750</name>
</gene>
<evidence type="ECO:0000313" key="3">
    <source>
        <dbReference type="Proteomes" id="UP000036027"/>
    </source>
</evidence>
<feature type="chain" id="PRO_5005247394" evidence="1">
    <location>
        <begin position="23"/>
        <end position="141"/>
    </location>
</feature>
<name>A0A0J0YQG1_9NEIS</name>
<feature type="signal peptide" evidence="1">
    <location>
        <begin position="1"/>
        <end position="22"/>
    </location>
</feature>
<proteinExistence type="predicted"/>
<keyword evidence="1" id="KW-0732">Signal</keyword>
<reference evidence="2 3" key="1">
    <citation type="submission" date="2014-11" db="EMBL/GenBank/DDBJ databases">
        <title>Genome of a novel goose pathogen.</title>
        <authorList>
            <person name="Hansen C.M."/>
            <person name="Hueffer K."/>
            <person name="Choi S.C."/>
        </authorList>
    </citation>
    <scope>NUCLEOTIDE SEQUENCE [LARGE SCALE GENOMIC DNA]</scope>
    <source>
        <strain evidence="2 3">KH1503</strain>
    </source>
</reference>
<accession>A0A0J0YQG1</accession>
<dbReference type="STRING" id="1470200.PL75_08750"/>
<evidence type="ECO:0000256" key="1">
    <source>
        <dbReference type="SAM" id="SignalP"/>
    </source>
</evidence>
<organism evidence="2 3">
    <name type="scientific">Neisseria arctica</name>
    <dbReference type="NCBI Taxonomy" id="1470200"/>
    <lineage>
        <taxon>Bacteria</taxon>
        <taxon>Pseudomonadati</taxon>
        <taxon>Pseudomonadota</taxon>
        <taxon>Betaproteobacteria</taxon>
        <taxon>Neisseriales</taxon>
        <taxon>Neisseriaceae</taxon>
        <taxon>Neisseria</taxon>
    </lineage>
</organism>